<evidence type="ECO:0000313" key="3">
    <source>
        <dbReference type="Proteomes" id="UP000305674"/>
    </source>
</evidence>
<dbReference type="OrthoDB" id="9790390at2"/>
<dbReference type="Pfam" id="PF00085">
    <property type="entry name" value="Thioredoxin"/>
    <property type="match status" value="1"/>
</dbReference>
<dbReference type="PROSITE" id="PS51352">
    <property type="entry name" value="THIOREDOXIN_2"/>
    <property type="match status" value="1"/>
</dbReference>
<dbReference type="PANTHER" id="PTHR43601">
    <property type="entry name" value="THIOREDOXIN, MITOCHONDRIAL"/>
    <property type="match status" value="1"/>
</dbReference>
<sequence>MQQQAQILEANAQNIQQLVDQSMDRPVVLNFFSPQASECQPVTALLTRLASERAGQFVLANVDCDTQMELAGYFRIQALPTVLVLSQGQSVDGFAGPQPDAMVEQMLEKHLPKLWQLKLEQAKALAEQKQWDQALPLLRDALALEENSAVKLALAEAYLQLGRPGEAQGLLDTIPMADQDSQYRVLMAQLELAQQAADTPEIRALQTKLEANPDQPQVVVELAVALNQAGRQEESLEALFALLRGNMTAADGEARRVFMDIVNALGQGDPVANQYRRKLYSLLY</sequence>
<dbReference type="SUPFAM" id="SSF52833">
    <property type="entry name" value="Thioredoxin-like"/>
    <property type="match status" value="1"/>
</dbReference>
<protein>
    <submittedName>
        <fullName evidence="2">Tetratricopeptide repeat protein</fullName>
    </submittedName>
</protein>
<proteinExistence type="predicted"/>
<dbReference type="GO" id="GO:0045454">
    <property type="term" value="P:cell redox homeostasis"/>
    <property type="evidence" value="ECO:0007669"/>
    <property type="project" value="TreeGrafter"/>
</dbReference>
<dbReference type="CDD" id="cd02956">
    <property type="entry name" value="ybbN"/>
    <property type="match status" value="1"/>
</dbReference>
<dbReference type="Gene3D" id="3.40.30.10">
    <property type="entry name" value="Glutaredoxin"/>
    <property type="match status" value="1"/>
</dbReference>
<dbReference type="InterPro" id="IPR013766">
    <property type="entry name" value="Thioredoxin_domain"/>
</dbReference>
<organism evidence="2 3">
    <name type="scientific">Ferrimonas sediminicola</name>
    <dbReference type="NCBI Taxonomy" id="2569538"/>
    <lineage>
        <taxon>Bacteria</taxon>
        <taxon>Pseudomonadati</taxon>
        <taxon>Pseudomonadota</taxon>
        <taxon>Gammaproteobacteria</taxon>
        <taxon>Alteromonadales</taxon>
        <taxon>Ferrimonadaceae</taxon>
        <taxon>Ferrimonas</taxon>
    </lineage>
</organism>
<dbReference type="GO" id="GO:0006950">
    <property type="term" value="P:response to stress"/>
    <property type="evidence" value="ECO:0007669"/>
    <property type="project" value="UniProtKB-ARBA"/>
</dbReference>
<dbReference type="InterPro" id="IPR036249">
    <property type="entry name" value="Thioredoxin-like_sf"/>
</dbReference>
<dbReference type="Pfam" id="PF14561">
    <property type="entry name" value="TPR_20"/>
    <property type="match status" value="1"/>
</dbReference>
<dbReference type="InterPro" id="IPR011990">
    <property type="entry name" value="TPR-like_helical_dom_sf"/>
</dbReference>
<evidence type="ECO:0000313" key="2">
    <source>
        <dbReference type="EMBL" id="TKB49057.1"/>
    </source>
</evidence>
<name>A0A4U1BEI8_9GAMM</name>
<accession>A0A4U1BEI8</accession>
<dbReference type="Pfam" id="PF14559">
    <property type="entry name" value="TPR_19"/>
    <property type="match status" value="1"/>
</dbReference>
<evidence type="ECO:0000259" key="1">
    <source>
        <dbReference type="PROSITE" id="PS51352"/>
    </source>
</evidence>
<dbReference type="PANTHER" id="PTHR43601:SF3">
    <property type="entry name" value="THIOREDOXIN, MITOCHONDRIAL"/>
    <property type="match status" value="1"/>
</dbReference>
<feature type="domain" description="Thioredoxin" evidence="1">
    <location>
        <begin position="1"/>
        <end position="112"/>
    </location>
</feature>
<dbReference type="Gene3D" id="1.25.40.10">
    <property type="entry name" value="Tetratricopeptide repeat domain"/>
    <property type="match status" value="2"/>
</dbReference>
<dbReference type="EMBL" id="SWCI01000005">
    <property type="protein sequence ID" value="TKB49057.1"/>
    <property type="molecule type" value="Genomic_DNA"/>
</dbReference>
<dbReference type="RefSeq" id="WP_136853249.1">
    <property type="nucleotide sequence ID" value="NZ_SWCI01000005.1"/>
</dbReference>
<dbReference type="AlphaFoldDB" id="A0A4U1BEI8"/>
<reference evidence="2 3" key="1">
    <citation type="submission" date="2019-04" db="EMBL/GenBank/DDBJ databases">
        <authorList>
            <person name="Hwang J.C."/>
        </authorList>
    </citation>
    <scope>NUCLEOTIDE SEQUENCE [LARGE SCALE GENOMIC DNA]</scope>
    <source>
        <strain evidence="2 3">IMCC35001</strain>
    </source>
</reference>
<dbReference type="SUPFAM" id="SSF48452">
    <property type="entry name" value="TPR-like"/>
    <property type="match status" value="1"/>
</dbReference>
<comment type="caution">
    <text evidence="2">The sequence shown here is derived from an EMBL/GenBank/DDBJ whole genome shotgun (WGS) entry which is preliminary data.</text>
</comment>
<dbReference type="Proteomes" id="UP000305674">
    <property type="component" value="Unassembled WGS sequence"/>
</dbReference>
<keyword evidence="3" id="KW-1185">Reference proteome</keyword>
<gene>
    <name evidence="2" type="ORF">FCL40_10480</name>
</gene>